<dbReference type="Pfam" id="PF07727">
    <property type="entry name" value="RVT_2"/>
    <property type="match status" value="1"/>
</dbReference>
<dbReference type="InterPro" id="IPR025724">
    <property type="entry name" value="GAG-pre-integrase_dom"/>
</dbReference>
<dbReference type="InterPro" id="IPR043502">
    <property type="entry name" value="DNA/RNA_pol_sf"/>
</dbReference>
<dbReference type="GO" id="GO:0003676">
    <property type="term" value="F:nucleic acid binding"/>
    <property type="evidence" value="ECO:0007669"/>
    <property type="project" value="InterPro"/>
</dbReference>
<dbReference type="Pfam" id="PF25597">
    <property type="entry name" value="SH3_retrovirus"/>
    <property type="match status" value="1"/>
</dbReference>
<sequence>MGKDKLDDLLDLHNYSTWRVRFKALCSERDLGAALTTTPLTPYDKSKSEKVINLLIKNVKDHHLQTVTDAANAKEAWDALAETLAANNNARRLALRQEFSRLRMEDGEALTKYIARARQLRSDLLGTGQNIDESDLALAILQGPPSKYEMLSLALTTRNGELDLTTVTSKLSAFETSKSESKEKESAAFAAVGNPAAGSGSYGRNAGGNGASSQRSNVICHYCKKPGHFIRDCQKRQADRRANNGTGGDNNNGGGRRNSYSYAPRQMAFVASGNSPRLPDWHLDSGSTWHVTYDESELINVRQLSPHEELKIVGVGGHALKPTAVGTLRLCSNVAENLELQFHDVYVAHDAVVKILSVGRLDSRGAEVSFGGSKVAVRANGETILSGVKEGDLYAIKYQKSTVNSFSARGASETRNGGNQQGNKSTISQTDTEAATLWHRRLGHLGFTNLEGLVKHKMVAGLDISRAAIKAAGDIVCEPCIYAKQTRGPFPSTGHKAAKPLQLLHMDVCGPMPEASLAGSLYVTTVLDDCTGLSAVAFTKTKEAVKEKVVTIINQLEQTTGHSTKEVRTDRGREFVNSQLKSYFNGKGIVHGTTVGYTPEQNGAAERLNRTLLEKTRAMLVESGLPKSMWAETFSTANYLRNISPVVGSKVTPYEAFFSQRPDVSHLRIFGCAAYVHVPKEKRSKLDPVSQKGTLVGYDSGGLYRVLLENGVEVCADVIFDETAIGQHQDSDEDAEVDGVETTANNQALQERSGELEAVQQLDYMEVDDEGAGPSQVQQRGNYQLRERKRQAEWSSDGQPVTIGRIYAAVNPGIPEPNTYTEAMAGQQAEEWQRAMDEEIEAQLANGTWELATPPPGMKLLPCRWVYKVKHNADGSVERFKARLVAKGYEQRAGINYGELFAPTSRFASLRALLAAAAAKKMTVHQMDVSTAFLNGELKEELWMEQPPGYQSDDKAQACRLRRSIYGLKQAPRCWYDKLSEELAKFGLFPTAADPALFVKTDKTGRVYALVHVDDLLIASDKEELVIAIKKAIGACFKVRDLGEAKVYLGMEIRRLSAEEIVLSQQGYVEQLLERHQLADAKPRSTPLPPGTKILSAGESDLILQDATPYRKLIGELNYLATSTRPDISQALSFLARFMSAPTKGHQNLALGVLRYLSGTRELGLRFGGDKKNKVEGYSDSDWAGDPTTRRSTSGYAFLLNGAAISWSSQLQRTVAASSVEAEYQATAAAVREALWLRKLASELNLEGGATKISLDSQGALSLGKNAIISARSKHIDVHHHLVRERVVRGEIELGYCPTDQMVADILTKALGEIKFKWCRGALGVS</sequence>
<dbReference type="SUPFAM" id="SSF53098">
    <property type="entry name" value="Ribonuclease H-like"/>
    <property type="match status" value="1"/>
</dbReference>
<dbReference type="InterPro" id="IPR001878">
    <property type="entry name" value="Znf_CCHC"/>
</dbReference>
<dbReference type="GO" id="GO:0015074">
    <property type="term" value="P:DNA integration"/>
    <property type="evidence" value="ECO:0007669"/>
    <property type="project" value="InterPro"/>
</dbReference>
<evidence type="ECO:0000259" key="5">
    <source>
        <dbReference type="PROSITE" id="PS50158"/>
    </source>
</evidence>
<dbReference type="GO" id="GO:0006508">
    <property type="term" value="P:proteolysis"/>
    <property type="evidence" value="ECO:0007669"/>
    <property type="project" value="UniProtKB-KW"/>
</dbReference>
<dbReference type="InterPro" id="IPR013103">
    <property type="entry name" value="RVT_2"/>
</dbReference>
<dbReference type="GO" id="GO:0004190">
    <property type="term" value="F:aspartic-type endopeptidase activity"/>
    <property type="evidence" value="ECO:0007669"/>
    <property type="project" value="UniProtKB-KW"/>
</dbReference>
<dbReference type="CDD" id="cd09272">
    <property type="entry name" value="RNase_HI_RT_Ty1"/>
    <property type="match status" value="1"/>
</dbReference>
<dbReference type="PROSITE" id="PS50994">
    <property type="entry name" value="INTEGRASE"/>
    <property type="match status" value="1"/>
</dbReference>
<evidence type="ECO:0000256" key="4">
    <source>
        <dbReference type="SAM" id="MobiDB-lite"/>
    </source>
</evidence>
<dbReference type="SUPFAM" id="SSF56672">
    <property type="entry name" value="DNA/RNA polymerases"/>
    <property type="match status" value="1"/>
</dbReference>
<dbReference type="Pfam" id="PF00665">
    <property type="entry name" value="rve"/>
    <property type="match status" value="1"/>
</dbReference>
<dbReference type="InterPro" id="IPR012337">
    <property type="entry name" value="RNaseH-like_sf"/>
</dbReference>
<dbReference type="SUPFAM" id="SSF57756">
    <property type="entry name" value="Retrovirus zinc finger-like domains"/>
    <property type="match status" value="1"/>
</dbReference>
<gene>
    <name evidence="7" type="ORF">Vretimale_13001</name>
</gene>
<dbReference type="Gene3D" id="4.10.60.10">
    <property type="entry name" value="Zinc finger, CCHC-type"/>
    <property type="match status" value="1"/>
</dbReference>
<dbReference type="PANTHER" id="PTHR42648">
    <property type="entry name" value="TRANSPOSASE, PUTATIVE-RELATED"/>
    <property type="match status" value="1"/>
</dbReference>
<dbReference type="GO" id="GO:0008270">
    <property type="term" value="F:zinc ion binding"/>
    <property type="evidence" value="ECO:0007669"/>
    <property type="project" value="UniProtKB-KW"/>
</dbReference>
<evidence type="ECO:0000313" key="7">
    <source>
        <dbReference type="EMBL" id="GIM09145.1"/>
    </source>
</evidence>
<proteinExistence type="predicted"/>
<evidence type="ECO:0000259" key="6">
    <source>
        <dbReference type="PROSITE" id="PS50994"/>
    </source>
</evidence>
<name>A0A8J4GKM8_9CHLO</name>
<dbReference type="Pfam" id="PF13976">
    <property type="entry name" value="gag_pre-integrs"/>
    <property type="match status" value="1"/>
</dbReference>
<dbReference type="PROSITE" id="PS50158">
    <property type="entry name" value="ZF_CCHC"/>
    <property type="match status" value="1"/>
</dbReference>
<feature type="domain" description="Integrase catalytic" evidence="6">
    <location>
        <begin position="496"/>
        <end position="661"/>
    </location>
</feature>
<keyword evidence="3" id="KW-0862">Zinc</keyword>
<organism evidence="7 8">
    <name type="scientific">Volvox reticuliferus</name>
    <dbReference type="NCBI Taxonomy" id="1737510"/>
    <lineage>
        <taxon>Eukaryota</taxon>
        <taxon>Viridiplantae</taxon>
        <taxon>Chlorophyta</taxon>
        <taxon>core chlorophytes</taxon>
        <taxon>Chlorophyceae</taxon>
        <taxon>CS clade</taxon>
        <taxon>Chlamydomonadales</taxon>
        <taxon>Volvocaceae</taxon>
        <taxon>Volvox</taxon>
    </lineage>
</organism>
<evidence type="ECO:0000313" key="8">
    <source>
        <dbReference type="Proteomes" id="UP000722791"/>
    </source>
</evidence>
<dbReference type="InterPro" id="IPR036397">
    <property type="entry name" value="RNaseH_sf"/>
</dbReference>
<dbReference type="EMBL" id="BNCQ01000030">
    <property type="protein sequence ID" value="GIM09145.1"/>
    <property type="molecule type" value="Genomic_DNA"/>
</dbReference>
<dbReference type="Pfam" id="PF14223">
    <property type="entry name" value="Retrotran_gag_2"/>
    <property type="match status" value="1"/>
</dbReference>
<comment type="caution">
    <text evidence="7">The sequence shown here is derived from an EMBL/GenBank/DDBJ whole genome shotgun (WGS) entry which is preliminary data.</text>
</comment>
<feature type="domain" description="CCHC-type" evidence="5">
    <location>
        <begin position="220"/>
        <end position="235"/>
    </location>
</feature>
<dbReference type="InterPro" id="IPR039537">
    <property type="entry name" value="Retrotran_Ty1/copia-like"/>
</dbReference>
<accession>A0A8J4GKM8</accession>
<dbReference type="Pfam" id="PF00098">
    <property type="entry name" value="zf-CCHC"/>
    <property type="match status" value="1"/>
</dbReference>
<keyword evidence="2" id="KW-0378">Hydrolase</keyword>
<dbReference type="InterPro" id="IPR057670">
    <property type="entry name" value="SH3_retrovirus"/>
</dbReference>
<feature type="region of interest" description="Disordered" evidence="4">
    <location>
        <begin position="236"/>
        <end position="259"/>
    </location>
</feature>
<keyword evidence="3" id="KW-0863">Zinc-finger</keyword>
<feature type="compositionally biased region" description="Gly residues" evidence="4">
    <location>
        <begin position="245"/>
        <end position="256"/>
    </location>
</feature>
<evidence type="ECO:0000256" key="2">
    <source>
        <dbReference type="ARBA" id="ARBA00022801"/>
    </source>
</evidence>
<protein>
    <submittedName>
        <fullName evidence="7">Uncharacterized protein</fullName>
    </submittedName>
</protein>
<dbReference type="Gene3D" id="3.30.420.10">
    <property type="entry name" value="Ribonuclease H-like superfamily/Ribonuclease H"/>
    <property type="match status" value="1"/>
</dbReference>
<dbReference type="InterPro" id="IPR036875">
    <property type="entry name" value="Znf_CCHC_sf"/>
</dbReference>
<dbReference type="PANTHER" id="PTHR42648:SF28">
    <property type="entry name" value="TRANSPOSON-ENCODED PROTEIN WITH RIBONUCLEASE H-LIKE AND RETROVIRUS ZINC FINGER-LIKE DOMAINS"/>
    <property type="match status" value="1"/>
</dbReference>
<reference evidence="7" key="1">
    <citation type="journal article" date="2021" name="Proc. Natl. Acad. Sci. U.S.A.">
        <title>Three genomes in the algal genus Volvox reveal the fate of a haploid sex-determining region after a transition to homothallism.</title>
        <authorList>
            <person name="Yamamoto K."/>
            <person name="Hamaji T."/>
            <person name="Kawai-Toyooka H."/>
            <person name="Matsuzaki R."/>
            <person name="Takahashi F."/>
            <person name="Nishimura Y."/>
            <person name="Kawachi M."/>
            <person name="Noguchi H."/>
            <person name="Minakuchi Y."/>
            <person name="Umen J.G."/>
            <person name="Toyoda A."/>
            <person name="Nozaki H."/>
        </authorList>
    </citation>
    <scope>NUCLEOTIDE SEQUENCE</scope>
    <source>
        <strain evidence="7">NIES-3785</strain>
    </source>
</reference>
<dbReference type="SMART" id="SM00343">
    <property type="entry name" value="ZnF_C2HC"/>
    <property type="match status" value="1"/>
</dbReference>
<keyword evidence="1" id="KW-0479">Metal-binding</keyword>
<evidence type="ECO:0000256" key="3">
    <source>
        <dbReference type="PROSITE-ProRule" id="PRU00047"/>
    </source>
</evidence>
<evidence type="ECO:0000256" key="1">
    <source>
        <dbReference type="ARBA" id="ARBA00022723"/>
    </source>
</evidence>
<dbReference type="InterPro" id="IPR001584">
    <property type="entry name" value="Integrase_cat-core"/>
</dbReference>
<dbReference type="Proteomes" id="UP000722791">
    <property type="component" value="Unassembled WGS sequence"/>
</dbReference>
<feature type="region of interest" description="Disordered" evidence="4">
    <location>
        <begin position="407"/>
        <end position="428"/>
    </location>
</feature>